<name>A0A8S3G7A6_9BILA</name>
<feature type="compositionally biased region" description="Basic and acidic residues" evidence="1">
    <location>
        <begin position="8"/>
        <end position="19"/>
    </location>
</feature>
<gene>
    <name evidence="2" type="ORF">BYL167_LOCUS73070</name>
    <name evidence="3" type="ORF">GIL414_LOCUS84150</name>
</gene>
<evidence type="ECO:0000256" key="1">
    <source>
        <dbReference type="SAM" id="MobiDB-lite"/>
    </source>
</evidence>
<dbReference type="EMBL" id="CAJOBH010260280">
    <property type="protein sequence ID" value="CAF5154490.1"/>
    <property type="molecule type" value="Genomic_DNA"/>
</dbReference>
<feature type="non-terminal residue" evidence="2">
    <location>
        <position position="147"/>
    </location>
</feature>
<dbReference type="Proteomes" id="UP000681967">
    <property type="component" value="Unassembled WGS sequence"/>
</dbReference>
<feature type="compositionally biased region" description="Basic and acidic residues" evidence="1">
    <location>
        <begin position="83"/>
        <end position="99"/>
    </location>
</feature>
<feature type="non-terminal residue" evidence="2">
    <location>
        <position position="1"/>
    </location>
</feature>
<evidence type="ECO:0000313" key="2">
    <source>
        <dbReference type="EMBL" id="CAF5154490.1"/>
    </source>
</evidence>
<proteinExistence type="predicted"/>
<dbReference type="AlphaFoldDB" id="A0A8S3G7A6"/>
<dbReference type="EMBL" id="CAJOBJ010365323">
    <property type="protein sequence ID" value="CAF5220693.1"/>
    <property type="molecule type" value="Genomic_DNA"/>
</dbReference>
<evidence type="ECO:0000313" key="4">
    <source>
        <dbReference type="Proteomes" id="UP000681967"/>
    </source>
</evidence>
<protein>
    <submittedName>
        <fullName evidence="2">Uncharacterized protein</fullName>
    </submittedName>
</protein>
<reference evidence="2" key="1">
    <citation type="submission" date="2021-02" db="EMBL/GenBank/DDBJ databases">
        <authorList>
            <person name="Nowell W R."/>
        </authorList>
    </citation>
    <scope>NUCLEOTIDE SEQUENCE</scope>
</reference>
<dbReference type="Proteomes" id="UP000681720">
    <property type="component" value="Unassembled WGS sequence"/>
</dbReference>
<comment type="caution">
    <text evidence="2">The sequence shown here is derived from an EMBL/GenBank/DDBJ whole genome shotgun (WGS) entry which is preliminary data.</text>
</comment>
<organism evidence="2 4">
    <name type="scientific">Rotaria magnacalcarata</name>
    <dbReference type="NCBI Taxonomy" id="392030"/>
    <lineage>
        <taxon>Eukaryota</taxon>
        <taxon>Metazoa</taxon>
        <taxon>Spiralia</taxon>
        <taxon>Gnathifera</taxon>
        <taxon>Rotifera</taxon>
        <taxon>Eurotatoria</taxon>
        <taxon>Bdelloidea</taxon>
        <taxon>Philodinida</taxon>
        <taxon>Philodinidae</taxon>
        <taxon>Rotaria</taxon>
    </lineage>
</organism>
<evidence type="ECO:0000313" key="3">
    <source>
        <dbReference type="EMBL" id="CAF5220693.1"/>
    </source>
</evidence>
<sequence>IGNDVVVEGEKHEQHKDETNAPINDEINHEKQHTVVENADASVSSLTRELEQIRVTVEESPTSTTQETATHVDVINANEVTDEANKVHAENDEKSHEPAHPASEPVVEVQEVATSAIQHTEEHAVEAKNIVEEHAAEEQKEVAAAAA</sequence>
<accession>A0A8S3G7A6</accession>
<feature type="region of interest" description="Disordered" evidence="1">
    <location>
        <begin position="1"/>
        <end position="24"/>
    </location>
</feature>
<feature type="region of interest" description="Disordered" evidence="1">
    <location>
        <begin position="83"/>
        <end position="108"/>
    </location>
</feature>